<evidence type="ECO:0008006" key="9">
    <source>
        <dbReference type="Google" id="ProtNLM"/>
    </source>
</evidence>
<organism evidence="7 8">
    <name type="scientific">Parelaphostrongylus tenuis</name>
    <name type="common">Meningeal worm</name>
    <dbReference type="NCBI Taxonomy" id="148309"/>
    <lineage>
        <taxon>Eukaryota</taxon>
        <taxon>Metazoa</taxon>
        <taxon>Ecdysozoa</taxon>
        <taxon>Nematoda</taxon>
        <taxon>Chromadorea</taxon>
        <taxon>Rhabditida</taxon>
        <taxon>Rhabditina</taxon>
        <taxon>Rhabditomorpha</taxon>
        <taxon>Strongyloidea</taxon>
        <taxon>Metastrongylidae</taxon>
        <taxon>Parelaphostrongylus</taxon>
    </lineage>
</organism>
<keyword evidence="4 6" id="KW-1133">Transmembrane helix</keyword>
<dbReference type="InterPro" id="IPR052983">
    <property type="entry name" value="MFS_Riboflavin_Transporter"/>
</dbReference>
<evidence type="ECO:0000256" key="2">
    <source>
        <dbReference type="ARBA" id="ARBA00022448"/>
    </source>
</evidence>
<keyword evidence="8" id="KW-1185">Reference proteome</keyword>
<evidence type="ECO:0000256" key="5">
    <source>
        <dbReference type="ARBA" id="ARBA00023136"/>
    </source>
</evidence>
<proteinExistence type="predicted"/>
<dbReference type="PANTHER" id="PTHR43385:SF1">
    <property type="entry name" value="RIBOFLAVIN TRANSPORTER RIBJ"/>
    <property type="match status" value="1"/>
</dbReference>
<sequence length="401" mass="43906">MVSYFRWKSDPHMTLGRLIWLQTLSSGLPFAMLIGGILERRFGGRRTALFGSAIYTAGIAMTSISIQHSFTAVLITMGIIASMGGSIAYSAILTTAQRWFPENVGLAGGMIVGGYGCGAFILSPLQTAFINPHNYRVNSAGFFVQEDLLEKVPQVFIVMAVLFVLLQLVGLLFVGEPIEQPTVGNDILSMENTKKSTVTELKSTMFWILFISLTCNSLWVQLVSGLYKAYGQQYIHNDLFLSFVGSLASVFNACSRVIWGAIADKTSYQFSMTIVCTMGASLVWLLPAIRQTNSQVAFLITICAMFTCIGGTFSLFPYITNRYFGSTNFGVIYGCVQCSLPVAGIMAALLSQFALPVFGYEMVFMIMGCFMTCSLLLTFLLHCTVTLPPKSVSSSSFIEQF</sequence>
<keyword evidence="2" id="KW-0813">Transport</keyword>
<feature type="transmembrane region" description="Helical" evidence="6">
    <location>
        <begin position="155"/>
        <end position="174"/>
    </location>
</feature>
<dbReference type="PANTHER" id="PTHR43385">
    <property type="entry name" value="RIBOFLAVIN TRANSPORTER RIBJ"/>
    <property type="match status" value="1"/>
</dbReference>
<feature type="transmembrane region" description="Helical" evidence="6">
    <location>
        <begin position="205"/>
        <end position="227"/>
    </location>
</feature>
<dbReference type="GO" id="GO:0016020">
    <property type="term" value="C:membrane"/>
    <property type="evidence" value="ECO:0007669"/>
    <property type="project" value="UniProtKB-SubCell"/>
</dbReference>
<comment type="subcellular location">
    <subcellularLocation>
        <location evidence="1">Membrane</location>
        <topology evidence="1">Multi-pass membrane protein</topology>
    </subcellularLocation>
</comment>
<gene>
    <name evidence="7" type="ORF">KIN20_004650</name>
</gene>
<accession>A0AAD5QGZ6</accession>
<dbReference type="AlphaFoldDB" id="A0AAD5QGZ6"/>
<evidence type="ECO:0000256" key="4">
    <source>
        <dbReference type="ARBA" id="ARBA00022989"/>
    </source>
</evidence>
<keyword evidence="3 6" id="KW-0812">Transmembrane</keyword>
<name>A0AAD5QGZ6_PARTN</name>
<dbReference type="Gene3D" id="1.20.1250.20">
    <property type="entry name" value="MFS general substrate transporter like domains"/>
    <property type="match status" value="2"/>
</dbReference>
<feature type="transmembrane region" description="Helical" evidence="6">
    <location>
        <begin position="72"/>
        <end position="92"/>
    </location>
</feature>
<evidence type="ECO:0000256" key="1">
    <source>
        <dbReference type="ARBA" id="ARBA00004141"/>
    </source>
</evidence>
<evidence type="ECO:0000256" key="6">
    <source>
        <dbReference type="SAM" id="Phobius"/>
    </source>
</evidence>
<reference evidence="7" key="1">
    <citation type="submission" date="2021-06" db="EMBL/GenBank/DDBJ databases">
        <title>Parelaphostrongylus tenuis whole genome reference sequence.</title>
        <authorList>
            <person name="Garwood T.J."/>
            <person name="Larsen P.A."/>
            <person name="Fountain-Jones N.M."/>
            <person name="Garbe J.R."/>
            <person name="Macchietto M.G."/>
            <person name="Kania S.A."/>
            <person name="Gerhold R.W."/>
            <person name="Richards J.E."/>
            <person name="Wolf T.M."/>
        </authorList>
    </citation>
    <scope>NUCLEOTIDE SEQUENCE</scope>
    <source>
        <strain evidence="7">MNPRO001-30</strain>
        <tissue evidence="7">Meninges</tissue>
    </source>
</reference>
<feature type="transmembrane region" description="Helical" evidence="6">
    <location>
        <begin position="296"/>
        <end position="319"/>
    </location>
</feature>
<feature type="transmembrane region" description="Helical" evidence="6">
    <location>
        <begin position="268"/>
        <end position="289"/>
    </location>
</feature>
<feature type="transmembrane region" description="Helical" evidence="6">
    <location>
        <begin position="331"/>
        <end position="350"/>
    </location>
</feature>
<feature type="transmembrane region" description="Helical" evidence="6">
    <location>
        <begin position="47"/>
        <end position="66"/>
    </location>
</feature>
<feature type="transmembrane region" description="Helical" evidence="6">
    <location>
        <begin position="239"/>
        <end position="262"/>
    </location>
</feature>
<evidence type="ECO:0000313" key="7">
    <source>
        <dbReference type="EMBL" id="KAJ1349179.1"/>
    </source>
</evidence>
<keyword evidence="5 6" id="KW-0472">Membrane</keyword>
<feature type="transmembrane region" description="Helical" evidence="6">
    <location>
        <begin position="20"/>
        <end position="38"/>
    </location>
</feature>
<evidence type="ECO:0000313" key="8">
    <source>
        <dbReference type="Proteomes" id="UP001196413"/>
    </source>
</evidence>
<evidence type="ECO:0000256" key="3">
    <source>
        <dbReference type="ARBA" id="ARBA00022692"/>
    </source>
</evidence>
<dbReference type="InterPro" id="IPR036259">
    <property type="entry name" value="MFS_trans_sf"/>
</dbReference>
<dbReference type="Proteomes" id="UP001196413">
    <property type="component" value="Unassembled WGS sequence"/>
</dbReference>
<dbReference type="GO" id="GO:0022857">
    <property type="term" value="F:transmembrane transporter activity"/>
    <property type="evidence" value="ECO:0007669"/>
    <property type="project" value="InterPro"/>
</dbReference>
<protein>
    <recommendedName>
        <fullName evidence="9">Major facilitator superfamily (MFS) profile domain-containing protein</fullName>
    </recommendedName>
</protein>
<dbReference type="SUPFAM" id="SSF103473">
    <property type="entry name" value="MFS general substrate transporter"/>
    <property type="match status" value="1"/>
</dbReference>
<dbReference type="InterPro" id="IPR011701">
    <property type="entry name" value="MFS"/>
</dbReference>
<dbReference type="Pfam" id="PF07690">
    <property type="entry name" value="MFS_1"/>
    <property type="match status" value="1"/>
</dbReference>
<dbReference type="EMBL" id="JAHQIW010000621">
    <property type="protein sequence ID" value="KAJ1349179.1"/>
    <property type="molecule type" value="Genomic_DNA"/>
</dbReference>
<dbReference type="CDD" id="cd17353">
    <property type="entry name" value="MFS_OFA_like"/>
    <property type="match status" value="1"/>
</dbReference>
<feature type="transmembrane region" description="Helical" evidence="6">
    <location>
        <begin position="362"/>
        <end position="381"/>
    </location>
</feature>
<comment type="caution">
    <text evidence="7">The sequence shown here is derived from an EMBL/GenBank/DDBJ whole genome shotgun (WGS) entry which is preliminary data.</text>
</comment>